<dbReference type="SUPFAM" id="SSF54637">
    <property type="entry name" value="Thioesterase/thiol ester dehydrase-isomerase"/>
    <property type="match status" value="1"/>
</dbReference>
<comment type="similarity">
    <text evidence="1">Belongs to the 4-hydroxybenzoyl-CoA thioesterase family.</text>
</comment>
<evidence type="ECO:0000313" key="3">
    <source>
        <dbReference type="EMBL" id="TET45316.1"/>
    </source>
</evidence>
<dbReference type="InterPro" id="IPR006684">
    <property type="entry name" value="YbgC/YbaW"/>
</dbReference>
<evidence type="ECO:0000256" key="2">
    <source>
        <dbReference type="ARBA" id="ARBA00022801"/>
    </source>
</evidence>
<dbReference type="GO" id="GO:0047617">
    <property type="term" value="F:fatty acyl-CoA hydrolase activity"/>
    <property type="evidence" value="ECO:0007669"/>
    <property type="project" value="TreeGrafter"/>
</dbReference>
<dbReference type="AlphaFoldDB" id="A0A523URZ3"/>
<dbReference type="InterPro" id="IPR029069">
    <property type="entry name" value="HotDog_dom_sf"/>
</dbReference>
<dbReference type="NCBIfam" id="TIGR00051">
    <property type="entry name" value="YbgC/FadM family acyl-CoA thioesterase"/>
    <property type="match status" value="1"/>
</dbReference>
<dbReference type="Proteomes" id="UP000315525">
    <property type="component" value="Unassembled WGS sequence"/>
</dbReference>
<keyword evidence="2" id="KW-0378">Hydrolase</keyword>
<protein>
    <submittedName>
        <fullName evidence="3">Acyl-CoA thioesterase</fullName>
    </submittedName>
</protein>
<organism evidence="3 4">
    <name type="scientific">candidate division TA06 bacterium</name>
    <dbReference type="NCBI Taxonomy" id="2250710"/>
    <lineage>
        <taxon>Bacteria</taxon>
        <taxon>Bacteria division TA06</taxon>
    </lineage>
</organism>
<gene>
    <name evidence="3" type="ORF">E3J62_07810</name>
</gene>
<sequence>MKGETEIRARYADTDQMGVVYYSKYLEYFEVGRTELLRGLGLPYTELESKGIHLPVVECTCCYKRPARYDDVLTIVTTIGNVGRASIRMDYEIYRKGDSKLLASGFTRHASVNSDGKPVSMPEAMRAKLKQE</sequence>
<dbReference type="CDD" id="cd00586">
    <property type="entry name" value="4HBT"/>
    <property type="match status" value="1"/>
</dbReference>
<dbReference type="InterPro" id="IPR050563">
    <property type="entry name" value="4-hydroxybenzoyl-CoA_TE"/>
</dbReference>
<dbReference type="Gene3D" id="3.10.129.10">
    <property type="entry name" value="Hotdog Thioesterase"/>
    <property type="match status" value="1"/>
</dbReference>
<name>A0A523URZ3_UNCT6</name>
<dbReference type="PIRSF" id="PIRSF003230">
    <property type="entry name" value="YbgC"/>
    <property type="match status" value="1"/>
</dbReference>
<accession>A0A523URZ3</accession>
<dbReference type="Pfam" id="PF13279">
    <property type="entry name" value="4HBT_2"/>
    <property type="match status" value="1"/>
</dbReference>
<reference evidence="3 4" key="1">
    <citation type="submission" date="2019-03" db="EMBL/GenBank/DDBJ databases">
        <title>Metabolic potential of uncultured bacteria and archaea associated with petroleum seepage in deep-sea sediments.</title>
        <authorList>
            <person name="Dong X."/>
            <person name="Hubert C."/>
        </authorList>
    </citation>
    <scope>NUCLEOTIDE SEQUENCE [LARGE SCALE GENOMIC DNA]</scope>
    <source>
        <strain evidence="3">E44_bin18</strain>
    </source>
</reference>
<dbReference type="PANTHER" id="PTHR31793:SF27">
    <property type="entry name" value="NOVEL THIOESTERASE SUPERFAMILY DOMAIN AND SAPOSIN A-TYPE DOMAIN CONTAINING PROTEIN (0610012H03RIK)"/>
    <property type="match status" value="1"/>
</dbReference>
<comment type="caution">
    <text evidence="3">The sequence shown here is derived from an EMBL/GenBank/DDBJ whole genome shotgun (WGS) entry which is preliminary data.</text>
</comment>
<evidence type="ECO:0000256" key="1">
    <source>
        <dbReference type="ARBA" id="ARBA00005953"/>
    </source>
</evidence>
<dbReference type="PANTHER" id="PTHR31793">
    <property type="entry name" value="4-HYDROXYBENZOYL-COA THIOESTERASE FAMILY MEMBER"/>
    <property type="match status" value="1"/>
</dbReference>
<proteinExistence type="inferred from homology"/>
<dbReference type="EMBL" id="SOJN01000087">
    <property type="protein sequence ID" value="TET45316.1"/>
    <property type="molecule type" value="Genomic_DNA"/>
</dbReference>
<evidence type="ECO:0000313" key="4">
    <source>
        <dbReference type="Proteomes" id="UP000315525"/>
    </source>
</evidence>